<keyword evidence="5" id="KW-0233">DNA recombination</keyword>
<dbReference type="EMBL" id="JAPFQI010000056">
    <property type="protein sequence ID" value="MCW8088525.1"/>
    <property type="molecule type" value="Genomic_DNA"/>
</dbReference>
<keyword evidence="3" id="KW-0815">Transposition</keyword>
<evidence type="ECO:0000256" key="2">
    <source>
        <dbReference type="ARBA" id="ARBA00010075"/>
    </source>
</evidence>
<keyword evidence="10" id="KW-1185">Reference proteome</keyword>
<dbReference type="NCBIfam" id="NF033581">
    <property type="entry name" value="transpos_IS5_4"/>
    <property type="match status" value="1"/>
</dbReference>
<feature type="region of interest" description="Disordered" evidence="6">
    <location>
        <begin position="1"/>
        <end position="20"/>
    </location>
</feature>
<dbReference type="Proteomes" id="UP001526430">
    <property type="component" value="Unassembled WGS sequence"/>
</dbReference>
<protein>
    <submittedName>
        <fullName evidence="9">IS5 family transposase</fullName>
    </submittedName>
</protein>
<evidence type="ECO:0000256" key="1">
    <source>
        <dbReference type="ARBA" id="ARBA00003544"/>
    </source>
</evidence>
<evidence type="ECO:0000313" key="9">
    <source>
        <dbReference type="EMBL" id="MCW8088525.1"/>
    </source>
</evidence>
<name>A0ABT3P290_9PROT</name>
<evidence type="ECO:0000256" key="5">
    <source>
        <dbReference type="ARBA" id="ARBA00023172"/>
    </source>
</evidence>
<reference evidence="9 10" key="1">
    <citation type="submission" date="2022-10" db="EMBL/GenBank/DDBJ databases">
        <title>Roseococcus glaciei nov., sp. nov., isolated from glacier.</title>
        <authorList>
            <person name="Liu Q."/>
            <person name="Xin Y.-H."/>
        </authorList>
    </citation>
    <scope>NUCLEOTIDE SEQUENCE [LARGE SCALE GENOMIC DNA]</scope>
    <source>
        <strain evidence="9 10">MDT2-1-1</strain>
    </source>
</reference>
<dbReference type="InterPro" id="IPR008490">
    <property type="entry name" value="Transposase_InsH_N"/>
</dbReference>
<proteinExistence type="inferred from homology"/>
<keyword evidence="4" id="KW-0238">DNA-binding</keyword>
<sequence>MSHRVIGQESLDAGSPSRSGATLDRLSSVIDWQPIEALLLPLYPSAKGEPAWPPLAMFRALLLAVWHDLSDVKLAEALEDRASFRRFCGFAVHEATPERTAFVRFRRALIAQSLDGRLFEAVTKQLKARAITVKTGTMVDATIIASASKDDDEGRWVKHQSRRAVHGFKAHVGADADTALVEAVSVTPANIHDGREGPAVLPDDPGEVFADSAYRGQHFAQAVRAKGGVARVAATGMWGRDEAETLARLAAWNAPIQRVRARVEKIFGTWKRSYGLRRMRWRGLARARAQVHLTATAYNLKRSLHLQPV</sequence>
<dbReference type="RefSeq" id="WP_301592838.1">
    <property type="nucleotide sequence ID" value="NZ_JAPFQI010000056.1"/>
</dbReference>
<dbReference type="InterPro" id="IPR047959">
    <property type="entry name" value="Transpos_IS5"/>
</dbReference>
<dbReference type="Pfam" id="PF05598">
    <property type="entry name" value="DUF772"/>
    <property type="match status" value="1"/>
</dbReference>
<comment type="caution">
    <text evidence="9">The sequence shown here is derived from an EMBL/GenBank/DDBJ whole genome shotgun (WGS) entry which is preliminary data.</text>
</comment>
<gene>
    <name evidence="9" type="ORF">OF850_23395</name>
</gene>
<accession>A0ABT3P290</accession>
<evidence type="ECO:0000259" key="7">
    <source>
        <dbReference type="Pfam" id="PF01609"/>
    </source>
</evidence>
<dbReference type="PANTHER" id="PTHR35604:SF2">
    <property type="entry name" value="TRANSPOSASE INSH FOR INSERTION SEQUENCE ELEMENT IS5A-RELATED"/>
    <property type="match status" value="1"/>
</dbReference>
<dbReference type="InterPro" id="IPR002559">
    <property type="entry name" value="Transposase_11"/>
</dbReference>
<comment type="similarity">
    <text evidence="2">Belongs to the transposase 11 family.</text>
</comment>
<comment type="function">
    <text evidence="1">Involved in the transposition of the insertion sequence IS5.</text>
</comment>
<dbReference type="Pfam" id="PF01609">
    <property type="entry name" value="DDE_Tnp_1"/>
    <property type="match status" value="1"/>
</dbReference>
<evidence type="ECO:0000256" key="3">
    <source>
        <dbReference type="ARBA" id="ARBA00022578"/>
    </source>
</evidence>
<feature type="domain" description="Transposase InsH N-terminal" evidence="8">
    <location>
        <begin position="20"/>
        <end position="107"/>
    </location>
</feature>
<organism evidence="9 10">
    <name type="scientific">Sabulicella glaciei</name>
    <dbReference type="NCBI Taxonomy" id="2984948"/>
    <lineage>
        <taxon>Bacteria</taxon>
        <taxon>Pseudomonadati</taxon>
        <taxon>Pseudomonadota</taxon>
        <taxon>Alphaproteobacteria</taxon>
        <taxon>Acetobacterales</taxon>
        <taxon>Acetobacteraceae</taxon>
        <taxon>Sabulicella</taxon>
    </lineage>
</organism>
<evidence type="ECO:0000256" key="6">
    <source>
        <dbReference type="SAM" id="MobiDB-lite"/>
    </source>
</evidence>
<evidence type="ECO:0000259" key="8">
    <source>
        <dbReference type="Pfam" id="PF05598"/>
    </source>
</evidence>
<dbReference type="PANTHER" id="PTHR35604">
    <property type="entry name" value="TRANSPOSASE INSH FOR INSERTION SEQUENCE ELEMENT IS5A-RELATED"/>
    <property type="match status" value="1"/>
</dbReference>
<evidence type="ECO:0000313" key="10">
    <source>
        <dbReference type="Proteomes" id="UP001526430"/>
    </source>
</evidence>
<evidence type="ECO:0000256" key="4">
    <source>
        <dbReference type="ARBA" id="ARBA00023125"/>
    </source>
</evidence>
<feature type="domain" description="Transposase IS4-like" evidence="7">
    <location>
        <begin position="134"/>
        <end position="300"/>
    </location>
</feature>